<dbReference type="GO" id="GO:0009424">
    <property type="term" value="C:bacterial-type flagellum hook"/>
    <property type="evidence" value="ECO:0007669"/>
    <property type="project" value="InterPro"/>
</dbReference>
<feature type="domain" description="Flagellin N-terminal" evidence="6">
    <location>
        <begin position="3"/>
        <end position="141"/>
    </location>
</feature>
<organism evidence="7 8">
    <name type="scientific">Legionella hackeliae</name>
    <dbReference type="NCBI Taxonomy" id="449"/>
    <lineage>
        <taxon>Bacteria</taxon>
        <taxon>Pseudomonadati</taxon>
        <taxon>Pseudomonadota</taxon>
        <taxon>Gammaproteobacteria</taxon>
        <taxon>Legionellales</taxon>
        <taxon>Legionellaceae</taxon>
        <taxon>Legionella</taxon>
    </lineage>
</organism>
<name>A0A0A8UWC2_LEGHA</name>
<dbReference type="EMBL" id="LN681225">
    <property type="protein sequence ID" value="CEK11054.1"/>
    <property type="molecule type" value="Genomic_DNA"/>
</dbReference>
<evidence type="ECO:0000313" key="8">
    <source>
        <dbReference type="Proteomes" id="UP000032803"/>
    </source>
</evidence>
<dbReference type="NCBIfam" id="TIGR02550">
    <property type="entry name" value="flagell_flgL"/>
    <property type="match status" value="1"/>
</dbReference>
<dbReference type="AlphaFoldDB" id="A0A0A8UWC2"/>
<dbReference type="PATRIC" id="fig|449.7.peg.2118"/>
<keyword evidence="7" id="KW-0282">Flagellum</keyword>
<keyword evidence="7" id="KW-0966">Cell projection</keyword>
<gene>
    <name evidence="7" type="primary">flgL</name>
    <name evidence="7" type="ORF">LHA_2028</name>
</gene>
<keyword evidence="7" id="KW-0969">Cilium</keyword>
<dbReference type="GO" id="GO:0071973">
    <property type="term" value="P:bacterial-type flagellum-dependent cell motility"/>
    <property type="evidence" value="ECO:0007669"/>
    <property type="project" value="InterPro"/>
</dbReference>
<dbReference type="GO" id="GO:0005198">
    <property type="term" value="F:structural molecule activity"/>
    <property type="evidence" value="ECO:0007669"/>
    <property type="project" value="InterPro"/>
</dbReference>
<dbReference type="PANTHER" id="PTHR42792">
    <property type="entry name" value="FLAGELLIN"/>
    <property type="match status" value="1"/>
</dbReference>
<sequence length="411" mass="44531">MRISTNQVYMRGLNNMLAQQVETLKLQQQLSSQKKLQSPSDDPITAAKIDLMKQRINSTDRLQQNRDAALSALSYEESTMSNVINVLQRVREIQVQAGNTSLSEADRKALSEEAQSLLEQLQGLANTQDSNGYYLFSGAKTSTQAITRDASGQFVYNGDETQRFQSISGGLNVAVNDNGSDLFMRIPNGNGYFTVSQPATPNTGSGAVNSGTVVDIAAYVPDDYTLQFVLNTSNQLVVMVSGLNSGPVIPPTGLPDDAPLYQEGAAVTFNGIQVTVTGQPGVGDSFSIRPSQNESLFSTVDRMVVNLNRSFLTAADKAVVETENHQLLDQLDSALDNLLAFQAQVGARLNQLDVAEQVNGDVLQTSQETLSSLEDINLAEVAVKLELQQVYLQAAQQSFAKIQGLSLFDYI</sequence>
<evidence type="ECO:0000313" key="7">
    <source>
        <dbReference type="EMBL" id="CEK11054.1"/>
    </source>
</evidence>
<evidence type="ECO:0000256" key="3">
    <source>
        <dbReference type="ARBA" id="ARBA00005709"/>
    </source>
</evidence>
<dbReference type="GO" id="GO:0005576">
    <property type="term" value="C:extracellular region"/>
    <property type="evidence" value="ECO:0007669"/>
    <property type="project" value="UniProtKB-SubCell"/>
</dbReference>
<dbReference type="Pfam" id="PF00669">
    <property type="entry name" value="Flagellin_N"/>
    <property type="match status" value="1"/>
</dbReference>
<comment type="subcellular location">
    <subcellularLocation>
        <location evidence="1">Bacterial flagellum</location>
    </subcellularLocation>
    <subcellularLocation>
        <location evidence="2">Secreted</location>
    </subcellularLocation>
</comment>
<dbReference type="Gene3D" id="1.20.1330.10">
    <property type="entry name" value="f41 fragment of flagellin, N-terminal domain"/>
    <property type="match status" value="2"/>
</dbReference>
<evidence type="ECO:0000256" key="2">
    <source>
        <dbReference type="ARBA" id="ARBA00004613"/>
    </source>
</evidence>
<dbReference type="InterPro" id="IPR013384">
    <property type="entry name" value="Flagell_FlgL"/>
</dbReference>
<dbReference type="PANTHER" id="PTHR42792:SF1">
    <property type="entry name" value="FLAGELLAR HOOK-ASSOCIATED PROTEIN 3"/>
    <property type="match status" value="1"/>
</dbReference>
<keyword evidence="8" id="KW-1185">Reference proteome</keyword>
<accession>A0A0A8UWC2</accession>
<dbReference type="Proteomes" id="UP000032803">
    <property type="component" value="Chromosome I"/>
</dbReference>
<evidence type="ECO:0000259" key="6">
    <source>
        <dbReference type="Pfam" id="PF00669"/>
    </source>
</evidence>
<evidence type="ECO:0000256" key="5">
    <source>
        <dbReference type="ARBA" id="ARBA00023143"/>
    </source>
</evidence>
<proteinExistence type="inferred from homology"/>
<keyword evidence="4" id="KW-0964">Secreted</keyword>
<reference evidence="8" key="1">
    <citation type="submission" date="2014-09" db="EMBL/GenBank/DDBJ databases">
        <authorList>
            <person name="Gomez-Valero L."/>
        </authorList>
    </citation>
    <scope>NUCLEOTIDE SEQUENCE [LARGE SCALE GENOMIC DNA]</scope>
    <source>
        <strain evidence="8">ATCC35250</strain>
    </source>
</reference>
<evidence type="ECO:0000256" key="4">
    <source>
        <dbReference type="ARBA" id="ARBA00022525"/>
    </source>
</evidence>
<dbReference type="STRING" id="449.LHA_2028"/>
<comment type="similarity">
    <text evidence="3">Belongs to the bacterial flagellin family.</text>
</comment>
<dbReference type="HOGENOM" id="CLU_024437_5_0_6"/>
<dbReference type="InterPro" id="IPR001029">
    <property type="entry name" value="Flagellin_N"/>
</dbReference>
<evidence type="ECO:0000256" key="1">
    <source>
        <dbReference type="ARBA" id="ARBA00004365"/>
    </source>
</evidence>
<dbReference type="KEGG" id="lha:LHA_2028"/>
<dbReference type="SUPFAM" id="SSF64518">
    <property type="entry name" value="Phase 1 flagellin"/>
    <property type="match status" value="1"/>
</dbReference>
<protein>
    <submittedName>
        <fullName evidence="7">Flagellar hook associated protein type 3 FlgL</fullName>
    </submittedName>
</protein>
<keyword evidence="5" id="KW-0975">Bacterial flagellum</keyword>
<dbReference type="InterPro" id="IPR001492">
    <property type="entry name" value="Flagellin"/>
</dbReference>
<dbReference type="OrthoDB" id="9768249at2"/>
<dbReference type="RefSeq" id="WP_045106312.1">
    <property type="nucleotide sequence ID" value="NZ_LN681225.1"/>
</dbReference>